<dbReference type="GO" id="GO:0005247">
    <property type="term" value="F:voltage-gated chloride channel activity"/>
    <property type="evidence" value="ECO:0007669"/>
    <property type="project" value="TreeGrafter"/>
</dbReference>
<dbReference type="Gene3D" id="1.10.3080.10">
    <property type="entry name" value="Clc chloride channel"/>
    <property type="match status" value="1"/>
</dbReference>
<dbReference type="Proteomes" id="UP000046395">
    <property type="component" value="Unassembled WGS sequence"/>
</dbReference>
<evidence type="ECO:0000256" key="5">
    <source>
        <dbReference type="ARBA" id="ARBA00022989"/>
    </source>
</evidence>
<evidence type="ECO:0000259" key="11">
    <source>
        <dbReference type="PROSITE" id="PS51371"/>
    </source>
</evidence>
<evidence type="ECO:0000256" key="8">
    <source>
        <dbReference type="ARBA" id="ARBA00023214"/>
    </source>
</evidence>
<feature type="transmembrane region" description="Helical" evidence="10">
    <location>
        <begin position="287"/>
        <end position="309"/>
    </location>
</feature>
<keyword evidence="2 10" id="KW-0813">Transport</keyword>
<reference evidence="13" key="1">
    <citation type="submission" date="2019-12" db="UniProtKB">
        <authorList>
            <consortium name="WormBaseParasite"/>
        </authorList>
    </citation>
    <scope>IDENTIFICATION</scope>
</reference>
<protein>
    <recommendedName>
        <fullName evidence="10">Chloride channel protein</fullName>
    </recommendedName>
</protein>
<dbReference type="Pfam" id="PF00654">
    <property type="entry name" value="Voltage_CLC"/>
    <property type="match status" value="1"/>
</dbReference>
<organism evidence="12 13">
    <name type="scientific">Trichuris muris</name>
    <name type="common">Mouse whipworm</name>
    <dbReference type="NCBI Taxonomy" id="70415"/>
    <lineage>
        <taxon>Eukaryota</taxon>
        <taxon>Metazoa</taxon>
        <taxon>Ecdysozoa</taxon>
        <taxon>Nematoda</taxon>
        <taxon>Enoplea</taxon>
        <taxon>Dorylaimia</taxon>
        <taxon>Trichinellida</taxon>
        <taxon>Trichuridae</taxon>
        <taxon>Trichuris</taxon>
    </lineage>
</organism>
<feature type="transmembrane region" description="Helical" evidence="10">
    <location>
        <begin position="206"/>
        <end position="230"/>
    </location>
</feature>
<keyword evidence="5 10" id="KW-1133">Transmembrane helix</keyword>
<dbReference type="PROSITE" id="PS51371">
    <property type="entry name" value="CBS"/>
    <property type="match status" value="1"/>
</dbReference>
<comment type="similarity">
    <text evidence="10">Belongs to the chloride channel (TC 2.A.49) family.</text>
</comment>
<keyword evidence="6 10" id="KW-0406">Ion transport</keyword>
<evidence type="ECO:0000256" key="1">
    <source>
        <dbReference type="ARBA" id="ARBA00004141"/>
    </source>
</evidence>
<feature type="transmembrane region" description="Helical" evidence="10">
    <location>
        <begin position="57"/>
        <end position="78"/>
    </location>
</feature>
<dbReference type="InterPro" id="IPR000644">
    <property type="entry name" value="CBS_dom"/>
</dbReference>
<keyword evidence="12" id="KW-1185">Reference proteome</keyword>
<evidence type="ECO:0000256" key="6">
    <source>
        <dbReference type="ARBA" id="ARBA00023065"/>
    </source>
</evidence>
<evidence type="ECO:0000256" key="9">
    <source>
        <dbReference type="PROSITE-ProRule" id="PRU00703"/>
    </source>
</evidence>
<dbReference type="PANTHER" id="PTHR45720">
    <property type="entry name" value="CHLORIDE CHANNEL PROTEIN 2"/>
    <property type="match status" value="1"/>
</dbReference>
<feature type="transmembrane region" description="Helical" evidence="10">
    <location>
        <begin position="99"/>
        <end position="123"/>
    </location>
</feature>
<dbReference type="SUPFAM" id="SSF54631">
    <property type="entry name" value="CBS-domain pair"/>
    <property type="match status" value="1"/>
</dbReference>
<evidence type="ECO:0000256" key="10">
    <source>
        <dbReference type="RuleBase" id="RU361221"/>
    </source>
</evidence>
<evidence type="ECO:0000313" key="12">
    <source>
        <dbReference type="Proteomes" id="UP000046395"/>
    </source>
</evidence>
<keyword evidence="7 10" id="KW-0472">Membrane</keyword>
<evidence type="ECO:0000256" key="4">
    <source>
        <dbReference type="ARBA" id="ARBA00022737"/>
    </source>
</evidence>
<feature type="transmembrane region" description="Helical" evidence="10">
    <location>
        <begin position="330"/>
        <end position="349"/>
    </location>
</feature>
<evidence type="ECO:0000313" key="13">
    <source>
        <dbReference type="WBParaSite" id="TMUE_1000004048.1"/>
    </source>
</evidence>
<sequence>MRNLPKISRVCGQKATEGIELLDVLEKGANGTGMEENEKSLAKQIHHALSIIAISDWLFMATLGVLMGAFSFWVDYCVRKLRAFHFFLLDITRFAGLAVQYVSWTGFALLLIVFPAALCFYVAPQAAGSGIPEMKTLLRGVEIKEYLTLRTLIVKCIGLIMVLSSGLPLGKEGPFVHIASALATLLFKLIDLFTDTTETGKLSKEMLAAACAVGVSSTYGAPIGGVLFSIEVTSVFFPLRNYWRCFLASLCSAIVFRLLVVAFTDAATVEAFSPTYFQAEFPFDITYLIPVCLLGVICGVCAAAFIQLFRKWTKLVKENAWIKQVTKSPFVYPIFIVLVIATIQCPVFAGKYFAGGLTPKEAVEYLFQNLSWNAILPNTSSAEKFNRYWSLDQHNHFIPITVFTFNMFWMTAVAITMTIPSGAFIPIFATGAGIGRLFGEAAQLLFTNGFPTVIDAPDISPGGYAVVGAAAFSGSVTNAISTSVVVTEMIGQTTYLLPTIIAVLVAIAVRVRFENSLYDTMICIKKLPYLPPLPSASSVYRTWVCDIMVRDVKYLTLNTTLNQMLIMIDKYPNLNTFPLVDDPASMILLGCVRRSELLKLLNLPQPRSHSYPKSTLRRSASRSTLNIRTDEPGIQDSSLLRRSKSLEFLHSYLTPVSHLKMALSHTFRLNHQEQTDKRPKKDHGLFTLPLPQEHTEVERAQQTQEEWFLLHGDDVIDYDMLDVDPTPFQLVERTSLQKVHALFSLLRLNLAYVTELGRLVGVVGLKELRQALETSGPKLH</sequence>
<feature type="transmembrane region" description="Helical" evidence="10">
    <location>
        <begin position="143"/>
        <end position="163"/>
    </location>
</feature>
<dbReference type="STRING" id="70415.A0A5S6QA36"/>
<name>A0A5S6QA36_TRIMR</name>
<keyword evidence="4" id="KW-0677">Repeat</keyword>
<feature type="transmembrane region" description="Helical" evidence="10">
    <location>
        <begin position="423"/>
        <end position="446"/>
    </location>
</feature>
<keyword evidence="8 10" id="KW-0868">Chloride</keyword>
<feature type="domain" description="CBS" evidence="11">
    <location>
        <begin position="548"/>
        <end position="607"/>
    </location>
</feature>
<proteinExistence type="inferred from homology"/>
<keyword evidence="3 10" id="KW-0812">Transmembrane</keyword>
<feature type="transmembrane region" description="Helical" evidence="10">
    <location>
        <begin position="494"/>
        <end position="513"/>
    </location>
</feature>
<feature type="transmembrane region" description="Helical" evidence="10">
    <location>
        <begin position="397"/>
        <end position="416"/>
    </location>
</feature>
<feature type="transmembrane region" description="Helical" evidence="10">
    <location>
        <begin position="242"/>
        <end position="267"/>
    </location>
</feature>
<dbReference type="PRINTS" id="PR00762">
    <property type="entry name" value="CLCHANNEL"/>
</dbReference>
<feature type="transmembrane region" description="Helical" evidence="10">
    <location>
        <begin position="466"/>
        <end position="487"/>
    </location>
</feature>
<dbReference type="InterPro" id="IPR014743">
    <property type="entry name" value="Cl-channel_core"/>
</dbReference>
<dbReference type="InterPro" id="IPR046342">
    <property type="entry name" value="CBS_dom_sf"/>
</dbReference>
<dbReference type="PANTHER" id="PTHR45720:SF10">
    <property type="entry name" value="CHLORIDE CHANNEL PROTEIN 2"/>
    <property type="match status" value="1"/>
</dbReference>
<dbReference type="AlphaFoldDB" id="A0A5S6QA36"/>
<keyword evidence="9" id="KW-0129">CBS domain</keyword>
<accession>A0A5S6QA36</accession>
<comment type="subcellular location">
    <subcellularLocation>
        <location evidence="1 10">Membrane</location>
        <topology evidence="1 10">Multi-pass membrane protein</topology>
    </subcellularLocation>
</comment>
<dbReference type="Gene3D" id="3.10.580.10">
    <property type="entry name" value="CBS-domain"/>
    <property type="match status" value="2"/>
</dbReference>
<dbReference type="InterPro" id="IPR001807">
    <property type="entry name" value="ClC"/>
</dbReference>
<evidence type="ECO:0000256" key="2">
    <source>
        <dbReference type="ARBA" id="ARBA00022448"/>
    </source>
</evidence>
<dbReference type="InterPro" id="IPR050970">
    <property type="entry name" value="Cl_channel_volt-gated"/>
</dbReference>
<dbReference type="WBParaSite" id="TMUE_1000004048.1">
    <property type="protein sequence ID" value="TMUE_1000004048.1"/>
    <property type="gene ID" value="WBGene00291566"/>
</dbReference>
<evidence type="ECO:0000256" key="7">
    <source>
        <dbReference type="ARBA" id="ARBA00023136"/>
    </source>
</evidence>
<dbReference type="GO" id="GO:0005886">
    <property type="term" value="C:plasma membrane"/>
    <property type="evidence" value="ECO:0007669"/>
    <property type="project" value="TreeGrafter"/>
</dbReference>
<evidence type="ECO:0000256" key="3">
    <source>
        <dbReference type="ARBA" id="ARBA00022692"/>
    </source>
</evidence>
<feature type="transmembrane region" description="Helical" evidence="10">
    <location>
        <begin position="175"/>
        <end position="194"/>
    </location>
</feature>
<dbReference type="SUPFAM" id="SSF81340">
    <property type="entry name" value="Clc chloride channel"/>
    <property type="match status" value="1"/>
</dbReference>